<dbReference type="EMBL" id="CATNWA010021833">
    <property type="protein sequence ID" value="CAI9624116.1"/>
    <property type="molecule type" value="Genomic_DNA"/>
</dbReference>
<proteinExistence type="predicted"/>
<dbReference type="Proteomes" id="UP001162483">
    <property type="component" value="Unassembled WGS sequence"/>
</dbReference>
<keyword evidence="2" id="KW-1185">Reference proteome</keyword>
<sequence>SHTHTGTVQTEGQGSCSLSGQSEYKKLLLQALTSALLDTDISHMTAMYC</sequence>
<protein>
    <submittedName>
        <fullName evidence="1">Uncharacterized protein</fullName>
    </submittedName>
</protein>
<feature type="non-terminal residue" evidence="1">
    <location>
        <position position="1"/>
    </location>
</feature>
<reference evidence="1" key="1">
    <citation type="submission" date="2023-05" db="EMBL/GenBank/DDBJ databases">
        <authorList>
            <person name="Stuckert A."/>
        </authorList>
    </citation>
    <scope>NUCLEOTIDE SEQUENCE</scope>
</reference>
<name>A0ABN9HQQ6_9NEOB</name>
<evidence type="ECO:0000313" key="1">
    <source>
        <dbReference type="EMBL" id="CAI9624116.1"/>
    </source>
</evidence>
<evidence type="ECO:0000313" key="2">
    <source>
        <dbReference type="Proteomes" id="UP001162483"/>
    </source>
</evidence>
<organism evidence="1 2">
    <name type="scientific">Staurois parvus</name>
    <dbReference type="NCBI Taxonomy" id="386267"/>
    <lineage>
        <taxon>Eukaryota</taxon>
        <taxon>Metazoa</taxon>
        <taxon>Chordata</taxon>
        <taxon>Craniata</taxon>
        <taxon>Vertebrata</taxon>
        <taxon>Euteleostomi</taxon>
        <taxon>Amphibia</taxon>
        <taxon>Batrachia</taxon>
        <taxon>Anura</taxon>
        <taxon>Neobatrachia</taxon>
        <taxon>Ranoidea</taxon>
        <taxon>Ranidae</taxon>
        <taxon>Staurois</taxon>
    </lineage>
</organism>
<gene>
    <name evidence="1" type="ORF">SPARVUS_LOCUS16588166</name>
</gene>
<accession>A0ABN9HQQ6</accession>
<comment type="caution">
    <text evidence="1">The sequence shown here is derived from an EMBL/GenBank/DDBJ whole genome shotgun (WGS) entry which is preliminary data.</text>
</comment>